<feature type="domain" description="KIB1-4 beta-propeller" evidence="2">
    <location>
        <begin position="127"/>
        <end position="347"/>
    </location>
</feature>
<reference evidence="3 4" key="1">
    <citation type="journal article" date="2019" name="Sci. Rep.">
        <title>A high-quality genome of Eragrostis curvula grass provides insights into Poaceae evolution and supports new strategies to enhance forage quality.</title>
        <authorList>
            <person name="Carballo J."/>
            <person name="Santos B.A.C.M."/>
            <person name="Zappacosta D."/>
            <person name="Garbus I."/>
            <person name="Selva J.P."/>
            <person name="Gallo C.A."/>
            <person name="Diaz A."/>
            <person name="Albertini E."/>
            <person name="Caccamo M."/>
            <person name="Echenique V."/>
        </authorList>
    </citation>
    <scope>NUCLEOTIDE SEQUENCE [LARGE SCALE GENOMIC DNA]</scope>
    <source>
        <strain evidence="4">cv. Victoria</strain>
        <tissue evidence="3">Leaf</tissue>
    </source>
</reference>
<dbReference type="Gene3D" id="1.20.1280.50">
    <property type="match status" value="1"/>
</dbReference>
<dbReference type="PANTHER" id="PTHR33110:SF134">
    <property type="entry name" value="OS09G0565350 PROTEIN"/>
    <property type="match status" value="1"/>
</dbReference>
<feature type="non-terminal residue" evidence="3">
    <location>
        <position position="1"/>
    </location>
</feature>
<protein>
    <recommendedName>
        <fullName evidence="2">KIB1-4 beta-propeller domain-containing protein</fullName>
    </recommendedName>
</protein>
<evidence type="ECO:0000313" key="4">
    <source>
        <dbReference type="Proteomes" id="UP000324897"/>
    </source>
</evidence>
<accession>A0A5J9UVQ5</accession>
<dbReference type="AlphaFoldDB" id="A0A5J9UVQ5"/>
<dbReference type="InterPro" id="IPR036047">
    <property type="entry name" value="F-box-like_dom_sf"/>
</dbReference>
<evidence type="ECO:0000256" key="1">
    <source>
        <dbReference type="SAM" id="MobiDB-lite"/>
    </source>
</evidence>
<dbReference type="Proteomes" id="UP000324897">
    <property type="component" value="Chromosome 1"/>
</dbReference>
<dbReference type="SUPFAM" id="SSF81383">
    <property type="entry name" value="F-box domain"/>
    <property type="match status" value="1"/>
</dbReference>
<name>A0A5J9UVQ5_9POAL</name>
<feature type="region of interest" description="Disordered" evidence="1">
    <location>
        <begin position="1"/>
        <end position="24"/>
    </location>
</feature>
<organism evidence="3 4">
    <name type="scientific">Eragrostis curvula</name>
    <name type="common">weeping love grass</name>
    <dbReference type="NCBI Taxonomy" id="38414"/>
    <lineage>
        <taxon>Eukaryota</taxon>
        <taxon>Viridiplantae</taxon>
        <taxon>Streptophyta</taxon>
        <taxon>Embryophyta</taxon>
        <taxon>Tracheophyta</taxon>
        <taxon>Spermatophyta</taxon>
        <taxon>Magnoliopsida</taxon>
        <taxon>Liliopsida</taxon>
        <taxon>Poales</taxon>
        <taxon>Poaceae</taxon>
        <taxon>PACMAD clade</taxon>
        <taxon>Chloridoideae</taxon>
        <taxon>Eragrostideae</taxon>
        <taxon>Eragrostidinae</taxon>
        <taxon>Eragrostis</taxon>
    </lineage>
</organism>
<proteinExistence type="predicted"/>
<evidence type="ECO:0000259" key="2">
    <source>
        <dbReference type="Pfam" id="PF03478"/>
    </source>
</evidence>
<dbReference type="InterPro" id="IPR005174">
    <property type="entry name" value="KIB1-4_b-propeller"/>
</dbReference>
<keyword evidence="4" id="KW-1185">Reference proteome</keyword>
<sequence length="393" mass="44015">MVEPMEATDDSDNMAEVTEEEEEVDRGDVLWSQLLPELLRLIYRKLPDTGDFVRFRAVCTAWRDAALVSDPPPQLPWIVQHGHRTQGVLARPRLRFYSHSSARTYHVGVEGRRSLLLAPGAFQGHAVATVDLATTILYNPFTGERRALPPAPYLKWSKHEVRGVFTVVPDDGAGCVVVNTCTRTRHFAYFRPGVDDAGWSVFDRRKNLCANAYHGGRFYANDTATMETLAINAATRAVEAVVQRPLGEKFHSARGDYLVGSTHGRKLLRAVKQPRCGTQAAADTDVYFNVYQLDVPAAAAAGGKQAAWTKVDTIGDAVLFIDDYGQGFSMEPNDAAGLRRDCVYFMHVKWTWGWQYRFLCRYSMEDGRVDKAVPLGETFGETWILPSLRYSDE</sequence>
<dbReference type="Pfam" id="PF03478">
    <property type="entry name" value="Beta-prop_KIB1-4"/>
    <property type="match status" value="1"/>
</dbReference>
<gene>
    <name evidence="3" type="ORF">EJB05_19464</name>
</gene>
<dbReference type="PANTHER" id="PTHR33110">
    <property type="entry name" value="F-BOX/KELCH-REPEAT PROTEIN-RELATED"/>
    <property type="match status" value="1"/>
</dbReference>
<dbReference type="EMBL" id="RWGY01000011">
    <property type="protein sequence ID" value="TVU27959.1"/>
    <property type="molecule type" value="Genomic_DNA"/>
</dbReference>
<dbReference type="OrthoDB" id="743494at2759"/>
<evidence type="ECO:0000313" key="3">
    <source>
        <dbReference type="EMBL" id="TVU27959.1"/>
    </source>
</evidence>
<comment type="caution">
    <text evidence="3">The sequence shown here is derived from an EMBL/GenBank/DDBJ whole genome shotgun (WGS) entry which is preliminary data.</text>
</comment>
<dbReference type="Gramene" id="TVU27959">
    <property type="protein sequence ID" value="TVU27959"/>
    <property type="gene ID" value="EJB05_19464"/>
</dbReference>